<proteinExistence type="predicted"/>
<reference evidence="4" key="1">
    <citation type="submission" date="2022-01" db="EMBL/GenBank/DDBJ databases">
        <authorList>
            <person name="Braso-Vives M."/>
        </authorList>
    </citation>
    <scope>NUCLEOTIDE SEQUENCE</scope>
</reference>
<feature type="coiled-coil region" evidence="1">
    <location>
        <begin position="128"/>
        <end position="155"/>
    </location>
</feature>
<dbReference type="OrthoDB" id="10045079at2759"/>
<gene>
    <name evidence="4" type="primary">ANGPT4</name>
    <name evidence="4" type="ORF">BLAG_LOCUS7596</name>
</gene>
<accession>A0A8J9Z097</accession>
<keyword evidence="5" id="KW-1185">Reference proteome</keyword>
<dbReference type="CDD" id="cd00087">
    <property type="entry name" value="FReD"/>
    <property type="match status" value="1"/>
</dbReference>
<dbReference type="EMBL" id="OV696699">
    <property type="protein sequence ID" value="CAH1245173.1"/>
    <property type="molecule type" value="Genomic_DNA"/>
</dbReference>
<evidence type="ECO:0000313" key="4">
    <source>
        <dbReference type="EMBL" id="CAH1245173.1"/>
    </source>
</evidence>
<dbReference type="InterPro" id="IPR002181">
    <property type="entry name" value="Fibrinogen_a/b/g_C_dom"/>
</dbReference>
<evidence type="ECO:0000256" key="1">
    <source>
        <dbReference type="SAM" id="Coils"/>
    </source>
</evidence>
<feature type="domain" description="Fibrinogen C-terminal" evidence="3">
    <location>
        <begin position="189"/>
        <end position="414"/>
    </location>
</feature>
<evidence type="ECO:0000313" key="5">
    <source>
        <dbReference type="Proteomes" id="UP000838412"/>
    </source>
</evidence>
<keyword evidence="1" id="KW-0175">Coiled coil</keyword>
<protein>
    <submittedName>
        <fullName evidence="4">ANGPT4 protein</fullName>
    </submittedName>
</protein>
<dbReference type="InterPro" id="IPR036056">
    <property type="entry name" value="Fibrinogen-like_C"/>
</dbReference>
<dbReference type="Proteomes" id="UP000838412">
    <property type="component" value="Chromosome 14"/>
</dbReference>
<dbReference type="Gene3D" id="3.90.215.10">
    <property type="entry name" value="Gamma Fibrinogen, chain A, domain 1"/>
    <property type="match status" value="1"/>
</dbReference>
<dbReference type="PANTHER" id="PTHR19143:SF458">
    <property type="entry name" value="FIBRINOGEN C-TERMINAL DOMAIN-CONTAINING PROTEIN-RELATED"/>
    <property type="match status" value="1"/>
</dbReference>
<sequence length="422" mass="46738">MTVRLLDDVMAGYLATADDSTSCGIAAGSLPNRDDEAGEDYIQHTEKITSNTQRRSISDVVIMDVRHPGGAVLLVFAALLVTPPPPPVGAAPALDPQKELRVLNNLIGKVEKTMSVVGRGTKTLDKILTDMESRFDALLQNVTRLEQQRDGLMELSDSCGLNDAPLAGDSGTAASEADDEGVTAGPTTTAEAPRVKDCEELLPYGLTQSGVYTIYVDNRPVRVFCRLEDGVDAWTVIQRRQDGSVNFNRSWADYKTGFGDPAVEYWLGNEIIHQITNSGDYYTLYIYMEDWDPEDGDAPRHIQFDEFYLDSAATGYKLRLNLLRGGNIQNAMYYNTGQPFTTYDRDNGGYGANCAKRYGGGWWFYGHACVYANLNGNYVQGGHTQNGVGLVWLYWRSPDWYSAKVTEMRIMKRDASIPVRQP</sequence>
<feature type="region of interest" description="Disordered" evidence="2">
    <location>
        <begin position="164"/>
        <end position="190"/>
    </location>
</feature>
<dbReference type="InterPro" id="IPR014716">
    <property type="entry name" value="Fibrinogen_a/b/g_C_1"/>
</dbReference>
<dbReference type="InterPro" id="IPR050373">
    <property type="entry name" value="Fibrinogen_C-term_domain"/>
</dbReference>
<dbReference type="SMART" id="SM00186">
    <property type="entry name" value="FBG"/>
    <property type="match status" value="1"/>
</dbReference>
<organism evidence="4 5">
    <name type="scientific">Branchiostoma lanceolatum</name>
    <name type="common">Common lancelet</name>
    <name type="synonym">Amphioxus lanceolatum</name>
    <dbReference type="NCBI Taxonomy" id="7740"/>
    <lineage>
        <taxon>Eukaryota</taxon>
        <taxon>Metazoa</taxon>
        <taxon>Chordata</taxon>
        <taxon>Cephalochordata</taxon>
        <taxon>Leptocardii</taxon>
        <taxon>Amphioxiformes</taxon>
        <taxon>Branchiostomatidae</taxon>
        <taxon>Branchiostoma</taxon>
    </lineage>
</organism>
<dbReference type="PROSITE" id="PS51406">
    <property type="entry name" value="FIBRINOGEN_C_2"/>
    <property type="match status" value="1"/>
</dbReference>
<dbReference type="Pfam" id="PF00147">
    <property type="entry name" value="Fibrinogen_C"/>
    <property type="match status" value="1"/>
</dbReference>
<evidence type="ECO:0000259" key="3">
    <source>
        <dbReference type="PROSITE" id="PS51406"/>
    </source>
</evidence>
<evidence type="ECO:0000256" key="2">
    <source>
        <dbReference type="SAM" id="MobiDB-lite"/>
    </source>
</evidence>
<dbReference type="PANTHER" id="PTHR19143">
    <property type="entry name" value="FIBRINOGEN/TENASCIN/ANGIOPOEITIN"/>
    <property type="match status" value="1"/>
</dbReference>
<dbReference type="GO" id="GO:0005615">
    <property type="term" value="C:extracellular space"/>
    <property type="evidence" value="ECO:0007669"/>
    <property type="project" value="TreeGrafter"/>
</dbReference>
<dbReference type="SUPFAM" id="SSF56496">
    <property type="entry name" value="Fibrinogen C-terminal domain-like"/>
    <property type="match status" value="1"/>
</dbReference>
<dbReference type="AlphaFoldDB" id="A0A8J9Z097"/>
<name>A0A8J9Z097_BRALA</name>